<name>A0ABV6PB15_9MICC</name>
<evidence type="ECO:0000259" key="3">
    <source>
        <dbReference type="PROSITE" id="PS50043"/>
    </source>
</evidence>
<dbReference type="InterPro" id="IPR016032">
    <property type="entry name" value="Sig_transdc_resp-reg_C-effctor"/>
</dbReference>
<accession>A0ABV6PB15</accession>
<dbReference type="SUPFAM" id="SSF46894">
    <property type="entry name" value="C-terminal effector domain of the bipartite response regulators"/>
    <property type="match status" value="1"/>
</dbReference>
<reference evidence="5 6" key="1">
    <citation type="submission" date="2024-09" db="EMBL/GenBank/DDBJ databases">
        <authorList>
            <person name="Sun Q."/>
            <person name="Mori K."/>
        </authorList>
    </citation>
    <scope>NUCLEOTIDE SEQUENCE [LARGE SCALE GENOMIC DNA]</scope>
    <source>
        <strain evidence="5 6">NCAIM B.02604</strain>
    </source>
</reference>
<proteinExistence type="predicted"/>
<comment type="caution">
    <text evidence="5">The sequence shown here is derived from an EMBL/GenBank/DDBJ whole genome shotgun (WGS) entry which is preliminary data.</text>
</comment>
<evidence type="ECO:0000313" key="6">
    <source>
        <dbReference type="Proteomes" id="UP001589862"/>
    </source>
</evidence>
<dbReference type="Proteomes" id="UP001589862">
    <property type="component" value="Unassembled WGS sequence"/>
</dbReference>
<dbReference type="InterPro" id="IPR011006">
    <property type="entry name" value="CheY-like_superfamily"/>
</dbReference>
<dbReference type="SUPFAM" id="SSF52172">
    <property type="entry name" value="CheY-like"/>
    <property type="match status" value="1"/>
</dbReference>
<dbReference type="CDD" id="cd19930">
    <property type="entry name" value="REC_DesR-like"/>
    <property type="match status" value="1"/>
</dbReference>
<feature type="domain" description="Response regulatory" evidence="4">
    <location>
        <begin position="3"/>
        <end position="124"/>
    </location>
</feature>
<feature type="modified residue" description="4-aspartylphosphate" evidence="2">
    <location>
        <position position="59"/>
    </location>
</feature>
<dbReference type="SMART" id="SM00448">
    <property type="entry name" value="REC"/>
    <property type="match status" value="1"/>
</dbReference>
<dbReference type="RefSeq" id="WP_377459357.1">
    <property type="nucleotide sequence ID" value="NZ_JBHLUB010000029.1"/>
</dbReference>
<dbReference type="Pfam" id="PF00072">
    <property type="entry name" value="Response_reg"/>
    <property type="match status" value="1"/>
</dbReference>
<dbReference type="PROSITE" id="PS50110">
    <property type="entry name" value="RESPONSE_REGULATORY"/>
    <property type="match status" value="1"/>
</dbReference>
<dbReference type="InterPro" id="IPR039420">
    <property type="entry name" value="WalR-like"/>
</dbReference>
<dbReference type="PRINTS" id="PR00038">
    <property type="entry name" value="HTHLUXR"/>
</dbReference>
<keyword evidence="1" id="KW-0238">DNA-binding</keyword>
<sequence length="206" mass="21768">MIRVMLTDDQAMVRGALAALLGLEGDLHIVAETANGQECLTAVEEQNAAGSPVDVVLLDVEMPVLDGLAACRQLKQRFPDTKVLMLTTFGRPGYVARALAAGADGFMVKDAPAEELAEAVRQVHAGKRVVDPSLAVESLSVGPSPLTERETEVLRAAASGCSIDEIAAQVHLSAGTVRNHISSIMTKTQARNRSEAARIATDNGWL</sequence>
<dbReference type="EMBL" id="JBHLUB010000029">
    <property type="protein sequence ID" value="MFC0582304.1"/>
    <property type="molecule type" value="Genomic_DNA"/>
</dbReference>
<organism evidence="5 6">
    <name type="scientific">Micrococcoides hystricis</name>
    <dbReference type="NCBI Taxonomy" id="1572761"/>
    <lineage>
        <taxon>Bacteria</taxon>
        <taxon>Bacillati</taxon>
        <taxon>Actinomycetota</taxon>
        <taxon>Actinomycetes</taxon>
        <taxon>Micrococcales</taxon>
        <taxon>Micrococcaceae</taxon>
        <taxon>Micrococcoides</taxon>
    </lineage>
</organism>
<dbReference type="SMART" id="SM00421">
    <property type="entry name" value="HTH_LUXR"/>
    <property type="match status" value="1"/>
</dbReference>
<dbReference type="InterPro" id="IPR000792">
    <property type="entry name" value="Tscrpt_reg_LuxR_C"/>
</dbReference>
<dbReference type="CDD" id="cd06170">
    <property type="entry name" value="LuxR_C_like"/>
    <property type="match status" value="1"/>
</dbReference>
<dbReference type="PROSITE" id="PS50043">
    <property type="entry name" value="HTH_LUXR_2"/>
    <property type="match status" value="1"/>
</dbReference>
<keyword evidence="6" id="KW-1185">Reference proteome</keyword>
<dbReference type="InterPro" id="IPR001789">
    <property type="entry name" value="Sig_transdc_resp-reg_receiver"/>
</dbReference>
<dbReference type="Gene3D" id="3.40.50.2300">
    <property type="match status" value="1"/>
</dbReference>
<evidence type="ECO:0000313" key="5">
    <source>
        <dbReference type="EMBL" id="MFC0582304.1"/>
    </source>
</evidence>
<evidence type="ECO:0000256" key="2">
    <source>
        <dbReference type="PROSITE-ProRule" id="PRU00169"/>
    </source>
</evidence>
<evidence type="ECO:0000259" key="4">
    <source>
        <dbReference type="PROSITE" id="PS50110"/>
    </source>
</evidence>
<dbReference type="PANTHER" id="PTHR43214:SF42">
    <property type="entry name" value="TRANSCRIPTIONAL REGULATORY PROTEIN DESR"/>
    <property type="match status" value="1"/>
</dbReference>
<evidence type="ECO:0000256" key="1">
    <source>
        <dbReference type="ARBA" id="ARBA00023125"/>
    </source>
</evidence>
<feature type="domain" description="HTH luxR-type" evidence="3">
    <location>
        <begin position="139"/>
        <end position="204"/>
    </location>
</feature>
<protein>
    <submittedName>
        <fullName evidence="5">Response regulator</fullName>
    </submittedName>
</protein>
<keyword evidence="2" id="KW-0597">Phosphoprotein</keyword>
<gene>
    <name evidence="5" type="ORF">ACFFFR_07915</name>
</gene>
<dbReference type="PANTHER" id="PTHR43214">
    <property type="entry name" value="TWO-COMPONENT RESPONSE REGULATOR"/>
    <property type="match status" value="1"/>
</dbReference>
<dbReference type="Pfam" id="PF00196">
    <property type="entry name" value="GerE"/>
    <property type="match status" value="1"/>
</dbReference>